<dbReference type="FunFam" id="1.10.10.10:FF:000270">
    <property type="entry name" value="Non-structural maintenance of chromosomes element 1 homolog"/>
    <property type="match status" value="1"/>
</dbReference>
<evidence type="ECO:0000256" key="15">
    <source>
        <dbReference type="ARBA" id="ARBA00022895"/>
    </source>
</evidence>
<dbReference type="InterPro" id="IPR014857">
    <property type="entry name" value="Nse1_RING_C4HC3-type"/>
</dbReference>
<dbReference type="GO" id="GO:0005634">
    <property type="term" value="C:nucleus"/>
    <property type="evidence" value="ECO:0007669"/>
    <property type="project" value="UniProtKB-SubCell"/>
</dbReference>
<evidence type="ECO:0000256" key="8">
    <source>
        <dbReference type="ARBA" id="ARBA00022679"/>
    </source>
</evidence>
<dbReference type="Gene3D" id="3.30.40.10">
    <property type="entry name" value="Zinc/RING finger domain, C3HC4 (zinc finger)"/>
    <property type="match status" value="1"/>
</dbReference>
<evidence type="ECO:0000256" key="13">
    <source>
        <dbReference type="ARBA" id="ARBA00022833"/>
    </source>
</evidence>
<keyword evidence="15" id="KW-0779">Telomere</keyword>
<evidence type="ECO:0000256" key="7">
    <source>
        <dbReference type="ARBA" id="ARBA00022454"/>
    </source>
</evidence>
<keyword evidence="12 19" id="KW-0833">Ubl conjugation pathway</keyword>
<dbReference type="PANTHER" id="PTHR20973:SF0">
    <property type="entry name" value="NON-STRUCTURAL MAINTENANCE OF CHROMOSOMES ELEMENT 1 HOMOLOG"/>
    <property type="match status" value="1"/>
</dbReference>
<gene>
    <name evidence="21" type="ORF">Pcinc_006950</name>
</gene>
<proteinExistence type="inferred from homology"/>
<feature type="domain" description="Phorbol-ester/DAG-type" evidence="20">
    <location>
        <begin position="252"/>
        <end position="306"/>
    </location>
</feature>
<dbReference type="Pfam" id="PF07574">
    <property type="entry name" value="SMC_Nse1"/>
    <property type="match status" value="1"/>
</dbReference>
<evidence type="ECO:0000256" key="3">
    <source>
        <dbReference type="ARBA" id="ARBA00004574"/>
    </source>
</evidence>
<keyword evidence="8 19" id="KW-0808">Transferase</keyword>
<keyword evidence="11 19" id="KW-0863">Zinc-finger</keyword>
<dbReference type="EMBL" id="JAWQEG010000506">
    <property type="protein sequence ID" value="KAK3889075.1"/>
    <property type="molecule type" value="Genomic_DNA"/>
</dbReference>
<keyword evidence="17 19" id="KW-0234">DNA repair</keyword>
<keyword evidence="16 19" id="KW-0233">DNA recombination</keyword>
<dbReference type="PROSITE" id="PS50081">
    <property type="entry name" value="ZF_DAG_PE_2"/>
    <property type="match status" value="1"/>
</dbReference>
<keyword evidence="18 19" id="KW-0539">Nucleus</keyword>
<dbReference type="SUPFAM" id="SSF57889">
    <property type="entry name" value="Cysteine-rich domain"/>
    <property type="match status" value="1"/>
</dbReference>
<dbReference type="PANTHER" id="PTHR20973">
    <property type="entry name" value="NON-SMC ELEMENT 1-RELATED"/>
    <property type="match status" value="1"/>
</dbReference>
<keyword evidence="7" id="KW-0158">Chromosome</keyword>
<dbReference type="Gene3D" id="1.10.10.10">
    <property type="entry name" value="Winged helix-like DNA-binding domain superfamily/Winged helix DNA-binding domain"/>
    <property type="match status" value="1"/>
</dbReference>
<keyword evidence="14" id="KW-0832">Ubl conjugation</keyword>
<dbReference type="GO" id="GO:0000724">
    <property type="term" value="P:double-strand break repair via homologous recombination"/>
    <property type="evidence" value="ECO:0007669"/>
    <property type="project" value="TreeGrafter"/>
</dbReference>
<comment type="caution">
    <text evidence="21">The sequence shown here is derived from an EMBL/GenBank/DDBJ whole genome shotgun (WGS) entry which is preliminary data.</text>
</comment>
<evidence type="ECO:0000256" key="18">
    <source>
        <dbReference type="ARBA" id="ARBA00023242"/>
    </source>
</evidence>
<dbReference type="InterPro" id="IPR013083">
    <property type="entry name" value="Znf_RING/FYVE/PHD"/>
</dbReference>
<dbReference type="Gene3D" id="3.90.1150.220">
    <property type="match status" value="1"/>
</dbReference>
<comment type="similarity">
    <text evidence="4 19">Belongs to the NSE1 family.</text>
</comment>
<dbReference type="AlphaFoldDB" id="A0AAE1L131"/>
<dbReference type="EC" id="2.3.2.27" evidence="5 19"/>
<evidence type="ECO:0000256" key="12">
    <source>
        <dbReference type="ARBA" id="ARBA00022786"/>
    </source>
</evidence>
<protein>
    <recommendedName>
        <fullName evidence="6 19">Non-structural maintenance of chromosomes element 1 homolog</fullName>
        <ecNumber evidence="5 19">2.3.2.27</ecNumber>
    </recommendedName>
</protein>
<evidence type="ECO:0000256" key="9">
    <source>
        <dbReference type="ARBA" id="ARBA00022723"/>
    </source>
</evidence>
<keyword evidence="22" id="KW-1185">Reference proteome</keyword>
<dbReference type="InterPro" id="IPR036388">
    <property type="entry name" value="WH-like_DNA-bd_sf"/>
</dbReference>
<evidence type="ECO:0000256" key="11">
    <source>
        <dbReference type="ARBA" id="ARBA00022771"/>
    </source>
</evidence>
<reference evidence="21" key="1">
    <citation type="submission" date="2023-10" db="EMBL/GenBank/DDBJ databases">
        <title>Genome assemblies of two species of porcelain crab, Petrolisthes cinctipes and Petrolisthes manimaculis (Anomura: Porcellanidae).</title>
        <authorList>
            <person name="Angst P."/>
        </authorList>
    </citation>
    <scope>NUCLEOTIDE SEQUENCE</scope>
    <source>
        <strain evidence="21">PB745_01</strain>
        <tissue evidence="21">Gill</tissue>
    </source>
</reference>
<evidence type="ECO:0000256" key="16">
    <source>
        <dbReference type="ARBA" id="ARBA00023172"/>
    </source>
</evidence>
<dbReference type="Pfam" id="PF08746">
    <property type="entry name" value="zf-RING-like"/>
    <property type="match status" value="1"/>
</dbReference>
<dbReference type="InterPro" id="IPR011513">
    <property type="entry name" value="Nse1"/>
</dbReference>
<comment type="catalytic activity">
    <reaction evidence="1 19">
        <text>S-ubiquitinyl-[E2 ubiquitin-conjugating enzyme]-L-cysteine + [acceptor protein]-L-lysine = [E2 ubiquitin-conjugating enzyme]-L-cysteine + N(6)-ubiquitinyl-[acceptor protein]-L-lysine.</text>
        <dbReference type="EC" id="2.3.2.27"/>
    </reaction>
</comment>
<evidence type="ECO:0000256" key="17">
    <source>
        <dbReference type="ARBA" id="ARBA00023204"/>
    </source>
</evidence>
<evidence type="ECO:0000313" key="22">
    <source>
        <dbReference type="Proteomes" id="UP001286313"/>
    </source>
</evidence>
<dbReference type="Proteomes" id="UP001286313">
    <property type="component" value="Unassembled WGS sequence"/>
</dbReference>
<accession>A0AAE1L131</accession>
<evidence type="ECO:0000259" key="20">
    <source>
        <dbReference type="PROSITE" id="PS50081"/>
    </source>
</evidence>
<keyword evidence="9 19" id="KW-0479">Metal-binding</keyword>
<name>A0AAE1L131_PETCI</name>
<evidence type="ECO:0000256" key="6">
    <source>
        <dbReference type="ARBA" id="ARBA00019422"/>
    </source>
</evidence>
<evidence type="ECO:0000313" key="21">
    <source>
        <dbReference type="EMBL" id="KAK3889075.1"/>
    </source>
</evidence>
<sequence>MNGLEGVKGGSSEAWVGLLWPRVFFIALTIPRDNVLGLDNGNCGEETLEVQLRNEIISVGCCITGRRARGGFGGGLFSSLAGMIMEYTDAHRLFLQIITKNRILYGPEVMTTHEDCCQKYNVAGNNLQEFVVTINRELVPIQMIIRKSVQELDSGDVQCFVLVNLLTAEATRGLSTYSPPELALFRRIMEEVVKSEGGEIRAIEAINLVSDIPNSRLRIRDAEETLEKLVQDKWLIKGQHTVSLSALATSELQKYLEELYSDDVHTCYFCKILTIKGYKCSTCQVAVHRMCGHNFWSRKNADSPICPDPSCSEMWEHVSLTNSVPAKRTKTNKT</sequence>
<dbReference type="InterPro" id="IPR046349">
    <property type="entry name" value="C1-like_sf"/>
</dbReference>
<dbReference type="GO" id="GO:0030915">
    <property type="term" value="C:Smc5-Smc6 complex"/>
    <property type="evidence" value="ECO:0007669"/>
    <property type="project" value="UniProtKB-UniRule"/>
</dbReference>
<keyword evidence="10 19" id="KW-0227">DNA damage</keyword>
<dbReference type="InterPro" id="IPR002219">
    <property type="entry name" value="PKC_DAG/PE"/>
</dbReference>
<evidence type="ECO:0000256" key="14">
    <source>
        <dbReference type="ARBA" id="ARBA00022843"/>
    </source>
</evidence>
<evidence type="ECO:0000256" key="19">
    <source>
        <dbReference type="RuleBase" id="RU368018"/>
    </source>
</evidence>
<dbReference type="GO" id="GO:0061630">
    <property type="term" value="F:ubiquitin protein ligase activity"/>
    <property type="evidence" value="ECO:0007669"/>
    <property type="project" value="UniProtKB-EC"/>
</dbReference>
<evidence type="ECO:0000256" key="10">
    <source>
        <dbReference type="ARBA" id="ARBA00022763"/>
    </source>
</evidence>
<comment type="subunit">
    <text evidence="19">Component of the Smc5-Smc6 complex.</text>
</comment>
<evidence type="ECO:0000256" key="1">
    <source>
        <dbReference type="ARBA" id="ARBA00000900"/>
    </source>
</evidence>
<comment type="subcellular location">
    <subcellularLocation>
        <location evidence="3">Chromosome</location>
        <location evidence="3">Telomere</location>
    </subcellularLocation>
    <subcellularLocation>
        <location evidence="2 19">Nucleus</location>
    </subcellularLocation>
</comment>
<dbReference type="GO" id="GO:0008270">
    <property type="term" value="F:zinc ion binding"/>
    <property type="evidence" value="ECO:0007669"/>
    <property type="project" value="UniProtKB-KW"/>
</dbReference>
<organism evidence="21 22">
    <name type="scientific">Petrolisthes cinctipes</name>
    <name type="common">Flat porcelain crab</name>
    <dbReference type="NCBI Taxonomy" id="88211"/>
    <lineage>
        <taxon>Eukaryota</taxon>
        <taxon>Metazoa</taxon>
        <taxon>Ecdysozoa</taxon>
        <taxon>Arthropoda</taxon>
        <taxon>Crustacea</taxon>
        <taxon>Multicrustacea</taxon>
        <taxon>Malacostraca</taxon>
        <taxon>Eumalacostraca</taxon>
        <taxon>Eucarida</taxon>
        <taxon>Decapoda</taxon>
        <taxon>Pleocyemata</taxon>
        <taxon>Anomura</taxon>
        <taxon>Galatheoidea</taxon>
        <taxon>Porcellanidae</taxon>
        <taxon>Petrolisthes</taxon>
    </lineage>
</organism>
<evidence type="ECO:0000256" key="5">
    <source>
        <dbReference type="ARBA" id="ARBA00012483"/>
    </source>
</evidence>
<evidence type="ECO:0000256" key="2">
    <source>
        <dbReference type="ARBA" id="ARBA00004123"/>
    </source>
</evidence>
<evidence type="ECO:0000256" key="4">
    <source>
        <dbReference type="ARBA" id="ARBA00010258"/>
    </source>
</evidence>
<keyword evidence="13 19" id="KW-0862">Zinc</keyword>
<dbReference type="GO" id="GO:0000781">
    <property type="term" value="C:chromosome, telomeric region"/>
    <property type="evidence" value="ECO:0007669"/>
    <property type="project" value="UniProtKB-SubCell"/>
</dbReference>